<dbReference type="EMBL" id="QZWG01000015">
    <property type="protein sequence ID" value="RZB65711.1"/>
    <property type="molecule type" value="Genomic_DNA"/>
</dbReference>
<sequence>MSDTGSGNEPPDNGGGSLAKEKCNHGTPDFVAPTTTIDKTMVWIRFLGINLVFYDESSLLALAAMVGSPFKVDANTLDVKRGRFSHANKHVIGKHVIGKMWLLDHCNDFSMDVVQDSQSPMQVSDEQIPPGKMSS</sequence>
<evidence type="ECO:0000313" key="2">
    <source>
        <dbReference type="EMBL" id="RZB65711.1"/>
    </source>
</evidence>
<protein>
    <submittedName>
        <fullName evidence="2">Uncharacterized protein</fullName>
    </submittedName>
</protein>
<dbReference type="Proteomes" id="UP000289340">
    <property type="component" value="Chromosome 15"/>
</dbReference>
<evidence type="ECO:0000313" key="3">
    <source>
        <dbReference type="Proteomes" id="UP000289340"/>
    </source>
</evidence>
<organism evidence="2 3">
    <name type="scientific">Glycine soja</name>
    <name type="common">Wild soybean</name>
    <dbReference type="NCBI Taxonomy" id="3848"/>
    <lineage>
        <taxon>Eukaryota</taxon>
        <taxon>Viridiplantae</taxon>
        <taxon>Streptophyta</taxon>
        <taxon>Embryophyta</taxon>
        <taxon>Tracheophyta</taxon>
        <taxon>Spermatophyta</taxon>
        <taxon>Magnoliopsida</taxon>
        <taxon>eudicotyledons</taxon>
        <taxon>Gunneridae</taxon>
        <taxon>Pentapetalae</taxon>
        <taxon>rosids</taxon>
        <taxon>fabids</taxon>
        <taxon>Fabales</taxon>
        <taxon>Fabaceae</taxon>
        <taxon>Papilionoideae</taxon>
        <taxon>50 kb inversion clade</taxon>
        <taxon>NPAAA clade</taxon>
        <taxon>indigoferoid/millettioid clade</taxon>
        <taxon>Phaseoleae</taxon>
        <taxon>Glycine</taxon>
        <taxon>Glycine subgen. Soja</taxon>
    </lineage>
</organism>
<proteinExistence type="predicted"/>
<keyword evidence="3" id="KW-1185">Reference proteome</keyword>
<feature type="region of interest" description="Disordered" evidence="1">
    <location>
        <begin position="1"/>
        <end position="24"/>
    </location>
</feature>
<dbReference type="AlphaFoldDB" id="A0A445GWP7"/>
<evidence type="ECO:0000256" key="1">
    <source>
        <dbReference type="SAM" id="MobiDB-lite"/>
    </source>
</evidence>
<name>A0A445GWP7_GLYSO</name>
<comment type="caution">
    <text evidence="2">The sequence shown here is derived from an EMBL/GenBank/DDBJ whole genome shotgun (WGS) entry which is preliminary data.</text>
</comment>
<gene>
    <name evidence="2" type="ORF">D0Y65_041677</name>
</gene>
<reference evidence="2 3" key="1">
    <citation type="submission" date="2018-09" db="EMBL/GenBank/DDBJ databases">
        <title>A high-quality reference genome of wild soybean provides a powerful tool to mine soybean genomes.</title>
        <authorList>
            <person name="Xie M."/>
            <person name="Chung C.Y.L."/>
            <person name="Li M.-W."/>
            <person name="Wong F.-L."/>
            <person name="Chan T.-F."/>
            <person name="Lam H.-M."/>
        </authorList>
    </citation>
    <scope>NUCLEOTIDE SEQUENCE [LARGE SCALE GENOMIC DNA]</scope>
    <source>
        <strain evidence="3">cv. W05</strain>
        <tissue evidence="2">Hypocotyl of etiolated seedlings</tissue>
    </source>
</reference>
<accession>A0A445GWP7</accession>